<evidence type="ECO:0000313" key="2">
    <source>
        <dbReference type="EMBL" id="CDW56732.1"/>
    </source>
</evidence>
<dbReference type="STRING" id="36087.A0A077Z8G1"/>
<dbReference type="AlphaFoldDB" id="A0A077Z8G1"/>
<dbReference type="InterPro" id="IPR020471">
    <property type="entry name" value="AKR"/>
</dbReference>
<gene>
    <name evidence="2" type="ORF">TTRE_0000501401</name>
</gene>
<dbReference type="PANTHER" id="PTHR43827">
    <property type="entry name" value="2,5-DIKETO-D-GLUCONIC ACID REDUCTASE"/>
    <property type="match status" value="1"/>
</dbReference>
<reference evidence="2" key="1">
    <citation type="submission" date="2014-01" db="EMBL/GenBank/DDBJ databases">
        <authorList>
            <person name="Aslett M."/>
        </authorList>
    </citation>
    <scope>NUCLEOTIDE SEQUENCE</scope>
</reference>
<proteinExistence type="predicted"/>
<organism evidence="2 3">
    <name type="scientific">Trichuris trichiura</name>
    <name type="common">Whipworm</name>
    <name type="synonym">Trichocephalus trichiurus</name>
    <dbReference type="NCBI Taxonomy" id="36087"/>
    <lineage>
        <taxon>Eukaryota</taxon>
        <taxon>Metazoa</taxon>
        <taxon>Ecdysozoa</taxon>
        <taxon>Nematoda</taxon>
        <taxon>Enoplea</taxon>
        <taxon>Dorylaimia</taxon>
        <taxon>Trichinellida</taxon>
        <taxon>Trichuridae</taxon>
        <taxon>Trichuris</taxon>
    </lineage>
</organism>
<feature type="domain" description="NADP-dependent oxidoreductase" evidence="1">
    <location>
        <begin position="27"/>
        <end position="91"/>
    </location>
</feature>
<dbReference type="OrthoDB" id="416253at2759"/>
<accession>A0A077Z8G1</accession>
<reference evidence="2" key="2">
    <citation type="submission" date="2014-03" db="EMBL/GenBank/DDBJ databases">
        <title>The whipworm genome and dual-species transcriptomics of an intimate host-pathogen interaction.</title>
        <authorList>
            <person name="Foth B.J."/>
            <person name="Tsai I.J."/>
            <person name="Reid A.J."/>
            <person name="Bancroft A.J."/>
            <person name="Nichol S."/>
            <person name="Tracey A."/>
            <person name="Holroyd N."/>
            <person name="Cotton J.A."/>
            <person name="Stanley E.J."/>
            <person name="Zarowiecki M."/>
            <person name="Liu J.Z."/>
            <person name="Huckvale T."/>
            <person name="Cooper P.J."/>
            <person name="Grencis R.K."/>
            <person name="Berriman M."/>
        </authorList>
    </citation>
    <scope>NUCLEOTIDE SEQUENCE [LARGE SCALE GENOMIC DNA]</scope>
</reference>
<dbReference type="SUPFAM" id="SSF51430">
    <property type="entry name" value="NAD(P)-linked oxidoreductase"/>
    <property type="match status" value="2"/>
</dbReference>
<name>A0A077Z8G1_TRITR</name>
<dbReference type="Gene3D" id="3.20.20.100">
    <property type="entry name" value="NADP-dependent oxidoreductase domain"/>
    <property type="match status" value="2"/>
</dbReference>
<dbReference type="PRINTS" id="PR00069">
    <property type="entry name" value="ALDKETRDTASE"/>
</dbReference>
<dbReference type="GO" id="GO:0016616">
    <property type="term" value="F:oxidoreductase activity, acting on the CH-OH group of donors, NAD or NADP as acceptor"/>
    <property type="evidence" value="ECO:0007669"/>
    <property type="project" value="UniProtKB-ARBA"/>
</dbReference>
<dbReference type="Pfam" id="PF00248">
    <property type="entry name" value="Aldo_ket_red"/>
    <property type="match status" value="3"/>
</dbReference>
<dbReference type="EMBL" id="HG806072">
    <property type="protein sequence ID" value="CDW56732.1"/>
    <property type="molecule type" value="Genomic_DNA"/>
</dbReference>
<protein>
    <submittedName>
        <fullName evidence="2">Alcohol dehydrogenase NADP+ A</fullName>
    </submittedName>
</protein>
<dbReference type="PANTHER" id="PTHR43827:SF14">
    <property type="entry name" value="NADP-DEPENDENT OXIDOREDUCTASE DOMAIN-CONTAINING PROTEIN"/>
    <property type="match status" value="1"/>
</dbReference>
<keyword evidence="3" id="KW-1185">Reference proteome</keyword>
<evidence type="ECO:0000259" key="1">
    <source>
        <dbReference type="Pfam" id="PF00248"/>
    </source>
</evidence>
<dbReference type="PROSITE" id="PS00062">
    <property type="entry name" value="ALDOKETO_REDUCTASE_2"/>
    <property type="match status" value="1"/>
</dbReference>
<feature type="domain" description="NADP-dependent oxidoreductase" evidence="1">
    <location>
        <begin position="97"/>
        <end position="270"/>
    </location>
</feature>
<feature type="domain" description="NADP-dependent oxidoreductase" evidence="1">
    <location>
        <begin position="275"/>
        <end position="323"/>
    </location>
</feature>
<dbReference type="InterPro" id="IPR036812">
    <property type="entry name" value="NAD(P)_OxRdtase_dom_sf"/>
</dbReference>
<evidence type="ECO:0000313" key="3">
    <source>
        <dbReference type="Proteomes" id="UP000030665"/>
    </source>
</evidence>
<sequence>MFCGYHCGNDDVYILIKEPKPFEDPVAGEIAAKHGKSPSQAGVISIILLKWLLQRDIIVIPKSTNPSHIVLNVQLFDFELSDAEMKALNEVKIRQRYVHGDTLRNALRKVLDVGCRHIDTAHYYQNEDVIGEVLQQWFASGAGKREDVFVVTKLPWHSRRRDEVERSLKESLAKLKLDYVDLYLVHTAQRGAVRKTFIYGMEDVFSKGLTRSIGISNFNIDQITNILDNSKVKPHNLQVECHLYWPQFELHEFCKRHNISFTAYAPLGSPGRSYQLPNILLKWLLQRGIIVIPKSTNPSHIASNVQLFDFELSDAEMKALNDVKIRQQNFRF</sequence>
<dbReference type="InterPro" id="IPR018170">
    <property type="entry name" value="Aldo/ket_reductase_CS"/>
</dbReference>
<dbReference type="InterPro" id="IPR023210">
    <property type="entry name" value="NADP_OxRdtase_dom"/>
</dbReference>
<dbReference type="Proteomes" id="UP000030665">
    <property type="component" value="Unassembled WGS sequence"/>
</dbReference>